<sequence length="631" mass="67567">MFKAGIGKGGLASKIAHTPLMSLGNQDLRALQELINNEKTVLTSLQRLSTDYAKAADSLRAFGGAEGEDLGDVLGQSARIMGHVSAALTVLANHEHAVRTHMKAIRTREENLSELRARRKAVGAKAEAAEKKLSKMSGEHKNLPQQTDLLNQLRDQMRSLDMEILNEEAQVGDFKRLSAKQLLHLKFGGLLEFAEKATIVGEIGKVLIEEISTEPTQPGHMRPMYQGFEKTHKLVQEVDRCVAEVAFTPSPDAANLPPLNMPMGRGSEDSTRPAILPPLATDRFGTASSHRTDNSEYMPSPVAHDIPRTSEFGEDATAHHSQPATMSSQLSPEGSHFSTFPPGQNRRADRNVSFTQSIQDAFSTNKNLSNLDIDISSGPPLEIPSAPQSPVREGQAAAAPAPNPWDNVERRNSYTDLSEEERAKNHAAARDIGLSIFAAGGPQDGLQRTTSVPPPPPIPAAMPALRTPSPSVMPSPLPSPMPQTSYAPPPNPPLSSYAPPPAPPSIYSTPAHSYSGPGGGELHTSPTASAGGRITAAAFKRPGLRSPSGSSVDLRREPQQHPSFGLGPTPARQGTLPPYEAPQVHEPRAYAEDAYNTGSPTDTDYGALGPTRIINSDSGYAQGRFATNLEH</sequence>
<dbReference type="AlphaFoldDB" id="A0A165IG93"/>
<dbReference type="Pfam" id="PF13805">
    <property type="entry name" value="Pil1"/>
    <property type="match status" value="1"/>
</dbReference>
<dbReference type="EMBL" id="KV425991">
    <property type="protein sequence ID" value="KZV93361.1"/>
    <property type="molecule type" value="Genomic_DNA"/>
</dbReference>
<dbReference type="PANTHER" id="PTHR31962:SF6">
    <property type="entry name" value="EISOSOME COMPONENT PIL1-DOMAIN-CONTAINING PROTEIN"/>
    <property type="match status" value="1"/>
</dbReference>
<keyword evidence="1" id="KW-0175">Coiled coil</keyword>
<dbReference type="STRING" id="1314781.A0A165IG93"/>
<dbReference type="GO" id="GO:0005886">
    <property type="term" value="C:plasma membrane"/>
    <property type="evidence" value="ECO:0007669"/>
    <property type="project" value="TreeGrafter"/>
</dbReference>
<feature type="compositionally biased region" description="Low complexity" evidence="2">
    <location>
        <begin position="461"/>
        <end position="470"/>
    </location>
</feature>
<dbReference type="Proteomes" id="UP000077266">
    <property type="component" value="Unassembled WGS sequence"/>
</dbReference>
<dbReference type="PANTHER" id="PTHR31962">
    <property type="entry name" value="SPHINGOLIPID LONG CHAIN BASE-RESPONSIVE PROTEIN PIL1"/>
    <property type="match status" value="1"/>
</dbReference>
<dbReference type="InterPro" id="IPR027267">
    <property type="entry name" value="AH/BAR_dom_sf"/>
</dbReference>
<evidence type="ECO:0008006" key="5">
    <source>
        <dbReference type="Google" id="ProtNLM"/>
    </source>
</evidence>
<dbReference type="Gene3D" id="1.20.1270.60">
    <property type="entry name" value="Arfaptin homology (AH) domain/BAR domain"/>
    <property type="match status" value="1"/>
</dbReference>
<feature type="region of interest" description="Disordered" evidence="2">
    <location>
        <begin position="249"/>
        <end position="348"/>
    </location>
</feature>
<reference evidence="3 4" key="1">
    <citation type="journal article" date="2016" name="Mol. Biol. Evol.">
        <title>Comparative Genomics of Early-Diverging Mushroom-Forming Fungi Provides Insights into the Origins of Lignocellulose Decay Capabilities.</title>
        <authorList>
            <person name="Nagy L.G."/>
            <person name="Riley R."/>
            <person name="Tritt A."/>
            <person name="Adam C."/>
            <person name="Daum C."/>
            <person name="Floudas D."/>
            <person name="Sun H."/>
            <person name="Yadav J.S."/>
            <person name="Pangilinan J."/>
            <person name="Larsson K.H."/>
            <person name="Matsuura K."/>
            <person name="Barry K."/>
            <person name="Labutti K."/>
            <person name="Kuo R."/>
            <person name="Ohm R.A."/>
            <person name="Bhattacharya S.S."/>
            <person name="Shirouzu T."/>
            <person name="Yoshinaga Y."/>
            <person name="Martin F.M."/>
            <person name="Grigoriev I.V."/>
            <person name="Hibbett D.S."/>
        </authorList>
    </citation>
    <scope>NUCLEOTIDE SEQUENCE [LARGE SCALE GENOMIC DNA]</scope>
    <source>
        <strain evidence="3 4">HHB12029</strain>
    </source>
</reference>
<dbReference type="GO" id="GO:0006897">
    <property type="term" value="P:endocytosis"/>
    <property type="evidence" value="ECO:0007669"/>
    <property type="project" value="TreeGrafter"/>
</dbReference>
<dbReference type="InParanoid" id="A0A165IG93"/>
<keyword evidence="4" id="KW-1185">Reference proteome</keyword>
<dbReference type="OrthoDB" id="5599269at2759"/>
<accession>A0A165IG93</accession>
<proteinExistence type="predicted"/>
<gene>
    <name evidence="3" type="ORF">EXIGLDRAFT_768134</name>
</gene>
<evidence type="ECO:0000256" key="1">
    <source>
        <dbReference type="SAM" id="Coils"/>
    </source>
</evidence>
<dbReference type="GO" id="GO:0008289">
    <property type="term" value="F:lipid binding"/>
    <property type="evidence" value="ECO:0007669"/>
    <property type="project" value="TreeGrafter"/>
</dbReference>
<feature type="compositionally biased region" description="Polar residues" evidence="2">
    <location>
        <begin position="319"/>
        <end position="342"/>
    </location>
</feature>
<name>A0A165IG93_EXIGL</name>
<evidence type="ECO:0000313" key="3">
    <source>
        <dbReference type="EMBL" id="KZV93361.1"/>
    </source>
</evidence>
<evidence type="ECO:0000313" key="4">
    <source>
        <dbReference type="Proteomes" id="UP000077266"/>
    </source>
</evidence>
<feature type="coiled-coil region" evidence="1">
    <location>
        <begin position="112"/>
        <end position="170"/>
    </location>
</feature>
<feature type="region of interest" description="Disordered" evidence="2">
    <location>
        <begin position="376"/>
        <end position="409"/>
    </location>
</feature>
<organism evidence="3 4">
    <name type="scientific">Exidia glandulosa HHB12029</name>
    <dbReference type="NCBI Taxonomy" id="1314781"/>
    <lineage>
        <taxon>Eukaryota</taxon>
        <taxon>Fungi</taxon>
        <taxon>Dikarya</taxon>
        <taxon>Basidiomycota</taxon>
        <taxon>Agaricomycotina</taxon>
        <taxon>Agaricomycetes</taxon>
        <taxon>Auriculariales</taxon>
        <taxon>Exidiaceae</taxon>
        <taxon>Exidia</taxon>
    </lineage>
</organism>
<evidence type="ECO:0000256" key="2">
    <source>
        <dbReference type="SAM" id="MobiDB-lite"/>
    </source>
</evidence>
<dbReference type="InterPro" id="IPR028245">
    <property type="entry name" value="PIL1/LSP1"/>
</dbReference>
<dbReference type="GO" id="GO:0070941">
    <property type="term" value="P:eisosome assembly"/>
    <property type="evidence" value="ECO:0007669"/>
    <property type="project" value="TreeGrafter"/>
</dbReference>
<dbReference type="GO" id="GO:0036286">
    <property type="term" value="C:eisosome filament"/>
    <property type="evidence" value="ECO:0007669"/>
    <property type="project" value="TreeGrafter"/>
</dbReference>
<feature type="region of interest" description="Disordered" evidence="2">
    <location>
        <begin position="440"/>
        <end position="631"/>
    </location>
</feature>
<feature type="compositionally biased region" description="Pro residues" evidence="2">
    <location>
        <begin position="471"/>
        <end position="504"/>
    </location>
</feature>
<protein>
    <recommendedName>
        <fullName evidence="5">Eisosome component PIL1-domain-containing protein</fullName>
    </recommendedName>
</protein>